<evidence type="ECO:0000256" key="6">
    <source>
        <dbReference type="PROSITE-ProRule" id="PRU00339"/>
    </source>
</evidence>
<feature type="DNA-binding region" description="OmpR/PhoB-type" evidence="7">
    <location>
        <begin position="1"/>
        <end position="92"/>
    </location>
</feature>
<dbReference type="CDD" id="cd15831">
    <property type="entry name" value="BTAD"/>
    <property type="match status" value="1"/>
</dbReference>
<feature type="repeat" description="TPR" evidence="6">
    <location>
        <begin position="840"/>
        <end position="873"/>
    </location>
</feature>
<dbReference type="InterPro" id="IPR005158">
    <property type="entry name" value="BTAD"/>
</dbReference>
<dbReference type="InterPro" id="IPR027417">
    <property type="entry name" value="P-loop_NTPase"/>
</dbReference>
<dbReference type="PROSITE" id="PS50005">
    <property type="entry name" value="TPR"/>
    <property type="match status" value="1"/>
</dbReference>
<evidence type="ECO:0000256" key="5">
    <source>
        <dbReference type="ARBA" id="ARBA00023163"/>
    </source>
</evidence>
<feature type="domain" description="OmpR/PhoB-type" evidence="9">
    <location>
        <begin position="1"/>
        <end position="92"/>
    </location>
</feature>
<accession>A0A101SJY8</accession>
<dbReference type="SMART" id="SM01043">
    <property type="entry name" value="BTAD"/>
    <property type="match status" value="1"/>
</dbReference>
<dbReference type="InterPro" id="IPR016032">
    <property type="entry name" value="Sig_transdc_resp-reg_C-effctor"/>
</dbReference>
<evidence type="ECO:0000256" key="7">
    <source>
        <dbReference type="PROSITE-ProRule" id="PRU01091"/>
    </source>
</evidence>
<dbReference type="AlphaFoldDB" id="A0A101SJY8"/>
<keyword evidence="11" id="KW-1185">Reference proteome</keyword>
<dbReference type="PANTHER" id="PTHR35807">
    <property type="entry name" value="TRANSCRIPTIONAL REGULATOR REDD-RELATED"/>
    <property type="match status" value="1"/>
</dbReference>
<evidence type="ECO:0000256" key="8">
    <source>
        <dbReference type="SAM" id="MobiDB-lite"/>
    </source>
</evidence>
<keyword evidence="5" id="KW-0804">Transcription</keyword>
<keyword evidence="2" id="KW-0902">Two-component regulatory system</keyword>
<dbReference type="InterPro" id="IPR036388">
    <property type="entry name" value="WH-like_DNA-bd_sf"/>
</dbReference>
<dbReference type="SMART" id="SM00028">
    <property type="entry name" value="TPR"/>
    <property type="match status" value="5"/>
</dbReference>
<reference evidence="10 11" key="1">
    <citation type="submission" date="2015-10" db="EMBL/GenBank/DDBJ databases">
        <title>Draft genome sequence of Streptomyces griseoruber DSM 40281, type strain for the species Streptomyces griseoruber.</title>
        <authorList>
            <person name="Ruckert C."/>
            <person name="Winkler A."/>
            <person name="Kalinowski J."/>
            <person name="Kampfer P."/>
            <person name="Glaeser S."/>
        </authorList>
    </citation>
    <scope>NUCLEOTIDE SEQUENCE [LARGE SCALE GENOMIC DNA]</scope>
    <source>
        <strain evidence="10 11">DSM 40281</strain>
    </source>
</reference>
<keyword evidence="3" id="KW-0805">Transcription regulation</keyword>
<dbReference type="Pfam" id="PF03704">
    <property type="entry name" value="BTAD"/>
    <property type="match status" value="1"/>
</dbReference>
<comment type="similarity">
    <text evidence="1">Belongs to the AfsR/DnrI/RedD regulatory family.</text>
</comment>
<dbReference type="Proteomes" id="UP000052982">
    <property type="component" value="Unassembled WGS sequence"/>
</dbReference>
<dbReference type="PANTHER" id="PTHR35807:SF1">
    <property type="entry name" value="TRANSCRIPTIONAL REGULATOR REDD"/>
    <property type="match status" value="1"/>
</dbReference>
<dbReference type="Pfam" id="PF13424">
    <property type="entry name" value="TPR_12"/>
    <property type="match status" value="2"/>
</dbReference>
<evidence type="ECO:0000313" key="10">
    <source>
        <dbReference type="EMBL" id="KUN75564.1"/>
    </source>
</evidence>
<dbReference type="InterPro" id="IPR011990">
    <property type="entry name" value="TPR-like_helical_dom_sf"/>
</dbReference>
<evidence type="ECO:0000256" key="4">
    <source>
        <dbReference type="ARBA" id="ARBA00023125"/>
    </source>
</evidence>
<keyword evidence="6" id="KW-0802">TPR repeat</keyword>
<dbReference type="InterPro" id="IPR051677">
    <property type="entry name" value="AfsR-DnrI-RedD_regulator"/>
</dbReference>
<feature type="region of interest" description="Disordered" evidence="8">
    <location>
        <begin position="242"/>
        <end position="262"/>
    </location>
</feature>
<evidence type="ECO:0000256" key="1">
    <source>
        <dbReference type="ARBA" id="ARBA00005820"/>
    </source>
</evidence>
<dbReference type="InterPro" id="IPR001867">
    <property type="entry name" value="OmpR/PhoB-type_DNA-bd"/>
</dbReference>
<organism evidence="10 11">
    <name type="scientific">Streptomyces griseoruber</name>
    <dbReference type="NCBI Taxonomy" id="1943"/>
    <lineage>
        <taxon>Bacteria</taxon>
        <taxon>Bacillati</taxon>
        <taxon>Actinomycetota</taxon>
        <taxon>Actinomycetes</taxon>
        <taxon>Kitasatosporales</taxon>
        <taxon>Streptomycetaceae</taxon>
        <taxon>Streptomyces</taxon>
    </lineage>
</organism>
<dbReference type="InterPro" id="IPR019734">
    <property type="entry name" value="TPR_rpt"/>
</dbReference>
<dbReference type="PRINTS" id="PR00364">
    <property type="entry name" value="DISEASERSIST"/>
</dbReference>
<dbReference type="EMBL" id="LMWW01000076">
    <property type="protein sequence ID" value="KUN75564.1"/>
    <property type="molecule type" value="Genomic_DNA"/>
</dbReference>
<evidence type="ECO:0000256" key="3">
    <source>
        <dbReference type="ARBA" id="ARBA00023015"/>
    </source>
</evidence>
<dbReference type="Pfam" id="PF00486">
    <property type="entry name" value="Trans_reg_C"/>
    <property type="match status" value="1"/>
</dbReference>
<dbReference type="SMART" id="SM00862">
    <property type="entry name" value="Trans_reg_C"/>
    <property type="match status" value="1"/>
</dbReference>
<sequence>MEFRVLGSVEASVGGRPVALGHARQRAVLAALLVDVNRLVTTDQLTERIWGGRPPRQVRSTLHSYLSRLRQVLTGTGAATITREPGGYVLTTAATATVDLHSFRRLVTQARAADDDTDASALFDRALRLWRAAPFTTLDTPWINDLRATLEQERLSAQLDLGDLLLRLGRHAALLPELSARAEAHPLDERVAGQLMLALHRCGRPADALDHYQRTRRRLTQELGVGPSPALQDIQAAVLRRDTDSVRPPEPPTDPIGIPAQLPPGLTSFTGRGEELAWLDSLLPDTAEADPVPPAAVVVSAVSGTAGVGKTALAVHWAHRVRKVFPDGQLYINLRGFDPGGSVVSPAEAVRAFLDALGVPPTRIPDGLQAQTGLYRSLLADRRVLVLLDNALDAGQVRPLLPGMPGSLALVTSRNRLTSLAATEGARLLPVDLLAPADARHLLAGRLGARRVAAEPAAADEIIARCAGLPLALSIVAARAEALPGTSLAALATELEEADGRLDALDAGDPTAQVRAVFSWSYRLLSADAAHLFRLLGLHPGPEVGLRAAAALADVPAARARTLLAELTGGHLLTEHTAGRYAFHDLLRSYAAELVAAHDSEESRHTAVHRILDHYLHTAHAADALLTRRRDPITLSPAVRGAAPEALTDHQRALAWFTAEHPVLLAVIEWIPTAFAAHAWQLASALNTFLDRQGRWPALAAAHTTALDLARRRDDRTGLANAHRGLGLAEDRQGHAEEARAHYALALDLFGELGNDAGQARIHQNLGRMSSARGDYREALAHAHRTLEHYHAADDRGGQAIALNHLGWYHTKLGDHRQALPYCRQALALIQELGDPNGEAHTWDSLGYIHRHLGQYGQAVDCYRHALELFRVTGDRHSEAIGFAYLGDTHQAAGDPTAARDAWTRALNLFEELGHPDAGPLRAKLNRE</sequence>
<evidence type="ECO:0000313" key="11">
    <source>
        <dbReference type="Proteomes" id="UP000052982"/>
    </source>
</evidence>
<comment type="caution">
    <text evidence="10">The sequence shown here is derived from an EMBL/GenBank/DDBJ whole genome shotgun (WGS) entry which is preliminary data.</text>
</comment>
<dbReference type="Gene3D" id="3.40.50.300">
    <property type="entry name" value="P-loop containing nucleotide triphosphate hydrolases"/>
    <property type="match status" value="1"/>
</dbReference>
<evidence type="ECO:0000259" key="9">
    <source>
        <dbReference type="PROSITE" id="PS51755"/>
    </source>
</evidence>
<dbReference type="SUPFAM" id="SSF48452">
    <property type="entry name" value="TPR-like"/>
    <property type="match status" value="2"/>
</dbReference>
<dbReference type="Gene3D" id="1.25.40.10">
    <property type="entry name" value="Tetratricopeptide repeat domain"/>
    <property type="match status" value="2"/>
</dbReference>
<gene>
    <name evidence="10" type="ORF">AQJ64_41935</name>
</gene>
<proteinExistence type="inferred from homology"/>
<dbReference type="GO" id="GO:0006355">
    <property type="term" value="P:regulation of DNA-templated transcription"/>
    <property type="evidence" value="ECO:0007669"/>
    <property type="project" value="InterPro"/>
</dbReference>
<dbReference type="SUPFAM" id="SSF52540">
    <property type="entry name" value="P-loop containing nucleoside triphosphate hydrolases"/>
    <property type="match status" value="1"/>
</dbReference>
<evidence type="ECO:0000256" key="2">
    <source>
        <dbReference type="ARBA" id="ARBA00023012"/>
    </source>
</evidence>
<dbReference type="PROSITE" id="PS51755">
    <property type="entry name" value="OMPR_PHOB"/>
    <property type="match status" value="1"/>
</dbReference>
<dbReference type="STRING" id="1943.AQJ64_41935"/>
<name>A0A101SJY8_9ACTN</name>
<dbReference type="SUPFAM" id="SSF46894">
    <property type="entry name" value="C-terminal effector domain of the bipartite response regulators"/>
    <property type="match status" value="1"/>
</dbReference>
<protein>
    <recommendedName>
        <fullName evidence="9">OmpR/PhoB-type domain-containing protein</fullName>
    </recommendedName>
</protein>
<dbReference type="Gene3D" id="1.10.10.10">
    <property type="entry name" value="Winged helix-like DNA-binding domain superfamily/Winged helix DNA-binding domain"/>
    <property type="match status" value="1"/>
</dbReference>
<dbReference type="GO" id="GO:0000160">
    <property type="term" value="P:phosphorelay signal transduction system"/>
    <property type="evidence" value="ECO:0007669"/>
    <property type="project" value="UniProtKB-KW"/>
</dbReference>
<keyword evidence="4 7" id="KW-0238">DNA-binding</keyword>
<dbReference type="GO" id="GO:0003677">
    <property type="term" value="F:DNA binding"/>
    <property type="evidence" value="ECO:0007669"/>
    <property type="project" value="UniProtKB-UniRule"/>
</dbReference>
<dbReference type="GO" id="GO:0043531">
    <property type="term" value="F:ADP binding"/>
    <property type="evidence" value="ECO:0007669"/>
    <property type="project" value="InterPro"/>
</dbReference>